<proteinExistence type="predicted"/>
<feature type="region of interest" description="Disordered" evidence="1">
    <location>
        <begin position="218"/>
        <end position="237"/>
    </location>
</feature>
<evidence type="ECO:0000256" key="1">
    <source>
        <dbReference type="SAM" id="MobiDB-lite"/>
    </source>
</evidence>
<dbReference type="AlphaFoldDB" id="A0A4P9ZQV0"/>
<protein>
    <submittedName>
        <fullName evidence="2">Uncharacterized protein</fullName>
    </submittedName>
</protein>
<feature type="compositionally biased region" description="Polar residues" evidence="1">
    <location>
        <begin position="417"/>
        <end position="429"/>
    </location>
</feature>
<keyword evidence="3" id="KW-1185">Reference proteome</keyword>
<reference evidence="3" key="1">
    <citation type="journal article" date="2018" name="Nat. Microbiol.">
        <title>Leveraging single-cell genomics to expand the fungal tree of life.</title>
        <authorList>
            <person name="Ahrendt S.R."/>
            <person name="Quandt C.A."/>
            <person name="Ciobanu D."/>
            <person name="Clum A."/>
            <person name="Salamov A."/>
            <person name="Andreopoulos B."/>
            <person name="Cheng J.F."/>
            <person name="Woyke T."/>
            <person name="Pelin A."/>
            <person name="Henrissat B."/>
            <person name="Reynolds N.K."/>
            <person name="Benny G.L."/>
            <person name="Smith M.E."/>
            <person name="James T.Y."/>
            <person name="Grigoriev I.V."/>
        </authorList>
    </citation>
    <scope>NUCLEOTIDE SEQUENCE [LARGE SCALE GENOMIC DNA]</scope>
    <source>
        <strain evidence="3">RSA 468</strain>
    </source>
</reference>
<gene>
    <name evidence="2" type="ORF">BJ085DRAFT_30045</name>
</gene>
<evidence type="ECO:0000313" key="2">
    <source>
        <dbReference type="EMBL" id="RKP35111.1"/>
    </source>
</evidence>
<feature type="region of interest" description="Disordered" evidence="1">
    <location>
        <begin position="253"/>
        <end position="289"/>
    </location>
</feature>
<feature type="region of interest" description="Disordered" evidence="1">
    <location>
        <begin position="156"/>
        <end position="202"/>
    </location>
</feature>
<dbReference type="EMBL" id="ML002958">
    <property type="protein sequence ID" value="RKP35111.1"/>
    <property type="molecule type" value="Genomic_DNA"/>
</dbReference>
<dbReference type="Proteomes" id="UP000268162">
    <property type="component" value="Unassembled WGS sequence"/>
</dbReference>
<evidence type="ECO:0000313" key="3">
    <source>
        <dbReference type="Proteomes" id="UP000268162"/>
    </source>
</evidence>
<feature type="compositionally biased region" description="Polar residues" evidence="1">
    <location>
        <begin position="265"/>
        <end position="281"/>
    </location>
</feature>
<feature type="region of interest" description="Disordered" evidence="1">
    <location>
        <begin position="368"/>
        <end position="440"/>
    </location>
</feature>
<name>A0A4P9ZQV0_9FUNG</name>
<accession>A0A4P9ZQV0</accession>
<sequence>MLGQFYSNITNRLNRDNSYISMRRTGSKGFVLMPDHEDGNQAEIDKLMAETMAELNMTATNPRLTRKSSLRRSIRKSKSLKFDQYYNAESAELMQKAVDLKKPSPLLSSKASSAKKLGGLNSFLNQNENYLVPTAGQSPKAGRTVLSAMTVTTPTNKQVREHLDAPHSTPPAAPGSRTSMVPGRTGSLSLTHPSNPNELEDEDDGMAELNEADMAKVHLLPSTTGRSKGARSRSMFSSKTPSAAALAASAALNPLPSTPVPGLKVTSSTTTAMGSNNSNSGAPARSWRRPTLNVTNPFYRRRPMAGELPASIDLGVDLSECPQAREAACQAYSQAMKHTSDVGVATKAAAAAATAALIMSRQGNHSASAMGVPLATSRSQGPRNKPLPNTPASTSLENIPKRRGISTHPHRELFTHGNKSTVDITQMSRDSSKKSLLNHI</sequence>
<organism evidence="2 3">
    <name type="scientific">Dimargaris cristalligena</name>
    <dbReference type="NCBI Taxonomy" id="215637"/>
    <lineage>
        <taxon>Eukaryota</taxon>
        <taxon>Fungi</taxon>
        <taxon>Fungi incertae sedis</taxon>
        <taxon>Zoopagomycota</taxon>
        <taxon>Kickxellomycotina</taxon>
        <taxon>Dimargaritomycetes</taxon>
        <taxon>Dimargaritales</taxon>
        <taxon>Dimargaritaceae</taxon>
        <taxon>Dimargaris</taxon>
    </lineage>
</organism>
<feature type="compositionally biased region" description="Polar residues" evidence="1">
    <location>
        <begin position="186"/>
        <end position="197"/>
    </location>
</feature>